<organism evidence="1 2">
    <name type="scientific">Dovyalis caffra</name>
    <dbReference type="NCBI Taxonomy" id="77055"/>
    <lineage>
        <taxon>Eukaryota</taxon>
        <taxon>Viridiplantae</taxon>
        <taxon>Streptophyta</taxon>
        <taxon>Embryophyta</taxon>
        <taxon>Tracheophyta</taxon>
        <taxon>Spermatophyta</taxon>
        <taxon>Magnoliopsida</taxon>
        <taxon>eudicotyledons</taxon>
        <taxon>Gunneridae</taxon>
        <taxon>Pentapetalae</taxon>
        <taxon>rosids</taxon>
        <taxon>fabids</taxon>
        <taxon>Malpighiales</taxon>
        <taxon>Salicaceae</taxon>
        <taxon>Flacourtieae</taxon>
        <taxon>Dovyalis</taxon>
    </lineage>
</organism>
<protein>
    <submittedName>
        <fullName evidence="1">Uncharacterized protein</fullName>
    </submittedName>
</protein>
<name>A0AAV1SRB4_9ROSI</name>
<accession>A0AAV1SRB4</accession>
<keyword evidence="2" id="KW-1185">Reference proteome</keyword>
<gene>
    <name evidence="1" type="ORF">DCAF_LOCUS26848</name>
</gene>
<dbReference type="Proteomes" id="UP001314170">
    <property type="component" value="Unassembled WGS sequence"/>
</dbReference>
<comment type="caution">
    <text evidence="1">The sequence shown here is derived from an EMBL/GenBank/DDBJ whole genome shotgun (WGS) entry which is preliminary data.</text>
</comment>
<sequence length="59" mass="6840">MATSESLIELLATERGNLDDLVHVDDYQFTDCPKLDYGFLLFAWTLEKKTLQKITFLVE</sequence>
<evidence type="ECO:0000313" key="2">
    <source>
        <dbReference type="Proteomes" id="UP001314170"/>
    </source>
</evidence>
<proteinExistence type="predicted"/>
<reference evidence="1 2" key="1">
    <citation type="submission" date="2024-01" db="EMBL/GenBank/DDBJ databases">
        <authorList>
            <person name="Waweru B."/>
        </authorList>
    </citation>
    <scope>NUCLEOTIDE SEQUENCE [LARGE SCALE GENOMIC DNA]</scope>
</reference>
<dbReference type="EMBL" id="CAWUPB010001197">
    <property type="protein sequence ID" value="CAK7356575.1"/>
    <property type="molecule type" value="Genomic_DNA"/>
</dbReference>
<evidence type="ECO:0000313" key="1">
    <source>
        <dbReference type="EMBL" id="CAK7356575.1"/>
    </source>
</evidence>
<dbReference type="AlphaFoldDB" id="A0AAV1SRB4"/>